<gene>
    <name evidence="2" type="ORF">E4N76_05095</name>
</gene>
<evidence type="ECO:0000259" key="1">
    <source>
        <dbReference type="Pfam" id="PF14082"/>
    </source>
</evidence>
<evidence type="ECO:0000313" key="3">
    <source>
        <dbReference type="Proteomes" id="UP001059401"/>
    </source>
</evidence>
<sequence>MIKIRTKDDLLLVYYDTQGNNWIYSKLSYQESVILKKTFHIKLEDLYQLNDEDEKFDEDSDFVIFQIGELKDEYYQINKRILAIEFDLFFHVSYKFSQDTFIAGRNTSVFRIFEKIKPITPVYIGGNNADSIPIIEFNSMLSQLPNSYELERYSQARVTSILRKYIDTKIDGISLYEKYMNSKESKNDLYKEIGFFDFELIKFRFITKKMKEMLQNENAYSENDWQNEILKIITILYPKYICAIKEAPVKDYIYNKKRSIDILLVDADGNVDIIEIKKPFEQCIVSSGQYRDNYIPLRDLSGTIMQVEKYIYHLSKWGIEGEARLTEKFKKELPDGVTLHITNPKGIIIMGRSKNLSIDQKNDFEIIKRKYKSIVDIITYDDLVLRLDTIIKSIEFHITPFSKPTNGTTPVCGLK</sequence>
<dbReference type="Pfam" id="PF14082">
    <property type="entry name" value="SduA_C"/>
    <property type="match status" value="1"/>
</dbReference>
<dbReference type="InterPro" id="IPR025359">
    <property type="entry name" value="SduA_C"/>
</dbReference>
<dbReference type="RefSeq" id="WP_255806279.1">
    <property type="nucleotide sequence ID" value="NZ_CP038802.1"/>
</dbReference>
<feature type="domain" description="Shedu protein SduA C-terminal" evidence="1">
    <location>
        <begin position="220"/>
        <end position="384"/>
    </location>
</feature>
<dbReference type="EMBL" id="CP038802">
    <property type="protein sequence ID" value="UTY28434.1"/>
    <property type="molecule type" value="Genomic_DNA"/>
</dbReference>
<protein>
    <submittedName>
        <fullName evidence="2">DUF4263 domain-containing protein</fullName>
    </submittedName>
</protein>
<evidence type="ECO:0000313" key="2">
    <source>
        <dbReference type="EMBL" id="UTY28434.1"/>
    </source>
</evidence>
<reference evidence="2" key="1">
    <citation type="submission" date="2019-04" db="EMBL/GenBank/DDBJ databases">
        <title>Whole genome sequencing of oral phylogroup 2 treponemes.</title>
        <authorList>
            <person name="Chan Y."/>
            <person name="Zeng H.H."/>
            <person name="Yu X.L."/>
            <person name="Leung W.K."/>
            <person name="Watt R.M."/>
        </authorList>
    </citation>
    <scope>NUCLEOTIDE SEQUENCE</scope>
    <source>
        <strain evidence="2">OMZ 847</strain>
    </source>
</reference>
<organism evidence="2 3">
    <name type="scientific">Treponema putidum</name>
    <dbReference type="NCBI Taxonomy" id="221027"/>
    <lineage>
        <taxon>Bacteria</taxon>
        <taxon>Pseudomonadati</taxon>
        <taxon>Spirochaetota</taxon>
        <taxon>Spirochaetia</taxon>
        <taxon>Spirochaetales</taxon>
        <taxon>Treponemataceae</taxon>
        <taxon>Treponema</taxon>
    </lineage>
</organism>
<name>A0ABY5HSL4_9SPIR</name>
<proteinExistence type="predicted"/>
<accession>A0ABY5HSL4</accession>
<keyword evidence="3" id="KW-1185">Reference proteome</keyword>
<dbReference type="Proteomes" id="UP001059401">
    <property type="component" value="Chromosome"/>
</dbReference>